<dbReference type="InterPro" id="IPR025484">
    <property type="entry name" value="DUF4376"/>
</dbReference>
<proteinExistence type="predicted"/>
<dbReference type="AlphaFoldDB" id="A0A348FYG8"/>
<dbReference type="Proteomes" id="UP000266934">
    <property type="component" value="Chromosome"/>
</dbReference>
<protein>
    <recommendedName>
        <fullName evidence="1">DUF4376 domain-containing protein</fullName>
    </recommendedName>
</protein>
<feature type="domain" description="DUF4376" evidence="1">
    <location>
        <begin position="57"/>
        <end position="159"/>
    </location>
</feature>
<dbReference type="EMBL" id="AP018907">
    <property type="protein sequence ID" value="BBF92351.1"/>
    <property type="molecule type" value="Genomic_DNA"/>
</dbReference>
<dbReference type="RefSeq" id="WP_126398219.1">
    <property type="nucleotide sequence ID" value="NZ_AP018907.1"/>
</dbReference>
<organism evidence="2 3">
    <name type="scientific">Blastochloris tepida</name>
    <dbReference type="NCBI Taxonomy" id="2233851"/>
    <lineage>
        <taxon>Bacteria</taxon>
        <taxon>Pseudomonadati</taxon>
        <taxon>Pseudomonadota</taxon>
        <taxon>Alphaproteobacteria</taxon>
        <taxon>Hyphomicrobiales</taxon>
        <taxon>Blastochloridaceae</taxon>
        <taxon>Blastochloris</taxon>
    </lineage>
</organism>
<dbReference type="OrthoDB" id="8445944at2"/>
<accession>A0A348FYG8</accession>
<gene>
    <name evidence="2" type="ORF">BLTE_10360</name>
</gene>
<dbReference type="Pfam" id="PF14301">
    <property type="entry name" value="DUF4376"/>
    <property type="match status" value="1"/>
</dbReference>
<evidence type="ECO:0000313" key="2">
    <source>
        <dbReference type="EMBL" id="BBF92351.1"/>
    </source>
</evidence>
<keyword evidence="3" id="KW-1185">Reference proteome</keyword>
<sequence>MDTALVADGVVVQVWRDTPRASLDVAGTLVEFAAGQAVCGMLWDGTALSLPPASVDLVAYAEDAKWRKETGGIAVAGIQVATDDRSKLMIAGARIKAAADPAWTTQWHIGGGVLVPLTAPEVIAISDAVLAHVDKCFAIFGSVVAAIAAGTVTTTAEIDSAFGLSG</sequence>
<evidence type="ECO:0000259" key="1">
    <source>
        <dbReference type="Pfam" id="PF14301"/>
    </source>
</evidence>
<dbReference type="KEGG" id="blag:BLTE_10360"/>
<name>A0A348FYG8_9HYPH</name>
<evidence type="ECO:0000313" key="3">
    <source>
        <dbReference type="Proteomes" id="UP000266934"/>
    </source>
</evidence>
<reference evidence="2 3" key="1">
    <citation type="submission" date="2018-08" db="EMBL/GenBank/DDBJ databases">
        <title>Complete genome sequencing of Blastochloris tepida GI.</title>
        <authorList>
            <person name="Tsukatani Y."/>
            <person name="Mori H."/>
        </authorList>
    </citation>
    <scope>NUCLEOTIDE SEQUENCE [LARGE SCALE GENOMIC DNA]</scope>
    <source>
        <strain evidence="2 3">GI</strain>
    </source>
</reference>